<dbReference type="SUPFAM" id="SSF74650">
    <property type="entry name" value="Galactose mutarotase-like"/>
    <property type="match status" value="1"/>
</dbReference>
<comment type="subcellular location">
    <subcellularLocation>
        <location evidence="1">Membrane</location>
    </subcellularLocation>
</comment>
<dbReference type="GO" id="GO:0004558">
    <property type="term" value="F:alpha-1,4-glucosidase activity"/>
    <property type="evidence" value="ECO:0007669"/>
    <property type="project" value="TreeGrafter"/>
</dbReference>
<dbReference type="InterPro" id="IPR013780">
    <property type="entry name" value="Glyco_hydro_b"/>
</dbReference>
<comment type="caution">
    <text evidence="9">Lacks conserved residue(s) required for the propagation of feature annotation.</text>
</comment>
<dbReference type="Gene3D" id="4.10.110.10">
    <property type="entry name" value="Spasmolytic Protein, domain 1"/>
    <property type="match status" value="1"/>
</dbReference>
<dbReference type="Pfam" id="PF13802">
    <property type="entry name" value="Gal_mutarotas_2"/>
    <property type="match status" value="1"/>
</dbReference>
<evidence type="ECO:0000256" key="10">
    <source>
        <dbReference type="RuleBase" id="RU361185"/>
    </source>
</evidence>
<dbReference type="CDD" id="cd06602">
    <property type="entry name" value="GH31_MGAM_SI_GAA"/>
    <property type="match status" value="1"/>
</dbReference>
<dbReference type="SMART" id="SM00018">
    <property type="entry name" value="PD"/>
    <property type="match status" value="1"/>
</dbReference>
<keyword evidence="11" id="KW-1133">Transmembrane helix</keyword>
<evidence type="ECO:0000313" key="14">
    <source>
        <dbReference type="Proteomes" id="UP001152320"/>
    </source>
</evidence>
<name>A0A9Q1H3B4_HOLLE</name>
<feature type="domain" description="P-type" evidence="12">
    <location>
        <begin position="41"/>
        <end position="88"/>
    </location>
</feature>
<dbReference type="Gene3D" id="2.60.40.1760">
    <property type="entry name" value="glycosyl hydrolase (family 31)"/>
    <property type="match status" value="1"/>
</dbReference>
<dbReference type="InterPro" id="IPR000322">
    <property type="entry name" value="Glyco_hydro_31_TIM"/>
</dbReference>
<dbReference type="InterPro" id="IPR030458">
    <property type="entry name" value="Glyco_hydro_31_AS"/>
</dbReference>
<dbReference type="Pfam" id="PF00088">
    <property type="entry name" value="Trefoil"/>
    <property type="match status" value="1"/>
</dbReference>
<dbReference type="CDD" id="cd00111">
    <property type="entry name" value="Trefoil"/>
    <property type="match status" value="1"/>
</dbReference>
<evidence type="ECO:0000313" key="13">
    <source>
        <dbReference type="EMBL" id="KAJ8030676.1"/>
    </source>
</evidence>
<dbReference type="OrthoDB" id="1334205at2759"/>
<protein>
    <recommendedName>
        <fullName evidence="8">Maltase</fullName>
    </recommendedName>
</protein>
<dbReference type="Proteomes" id="UP001152320">
    <property type="component" value="Chromosome 13"/>
</dbReference>
<dbReference type="GO" id="GO:0005975">
    <property type="term" value="P:carbohydrate metabolic process"/>
    <property type="evidence" value="ECO:0007669"/>
    <property type="project" value="InterPro"/>
</dbReference>
<comment type="similarity">
    <text evidence="2 10">Belongs to the glycosyl hydrolase 31 family.</text>
</comment>
<dbReference type="AlphaFoldDB" id="A0A9Q1H3B4"/>
<reference evidence="13" key="1">
    <citation type="submission" date="2021-10" db="EMBL/GenBank/DDBJ databases">
        <title>Tropical sea cucumber genome reveals ecological adaptation and Cuvierian tubules defense mechanism.</title>
        <authorList>
            <person name="Chen T."/>
        </authorList>
    </citation>
    <scope>NUCLEOTIDE SEQUENCE</scope>
    <source>
        <strain evidence="13">Nanhai2018</strain>
        <tissue evidence="13">Muscle</tissue>
    </source>
</reference>
<dbReference type="PROSITE" id="PS51448">
    <property type="entry name" value="P_TREFOIL_2"/>
    <property type="match status" value="1"/>
</dbReference>
<evidence type="ECO:0000256" key="6">
    <source>
        <dbReference type="ARBA" id="ARBA00023180"/>
    </source>
</evidence>
<dbReference type="SUPFAM" id="SSF51445">
    <property type="entry name" value="(Trans)glycosidases"/>
    <property type="match status" value="1"/>
</dbReference>
<comment type="caution">
    <text evidence="13">The sequence shown here is derived from an EMBL/GenBank/DDBJ whole genome shotgun (WGS) entry which is preliminary data.</text>
</comment>
<dbReference type="CDD" id="cd14752">
    <property type="entry name" value="GH31_N"/>
    <property type="match status" value="1"/>
</dbReference>
<evidence type="ECO:0000256" key="7">
    <source>
        <dbReference type="ARBA" id="ARBA00023295"/>
    </source>
</evidence>
<dbReference type="InterPro" id="IPR044913">
    <property type="entry name" value="P_trefoil_dom_sf"/>
</dbReference>
<evidence type="ECO:0000256" key="2">
    <source>
        <dbReference type="ARBA" id="ARBA00007806"/>
    </source>
</evidence>
<evidence type="ECO:0000256" key="11">
    <source>
        <dbReference type="SAM" id="Phobius"/>
    </source>
</evidence>
<keyword evidence="3 10" id="KW-0378">Hydrolase</keyword>
<keyword evidence="5" id="KW-1015">Disulfide bond</keyword>
<dbReference type="InterPro" id="IPR011013">
    <property type="entry name" value="Gal_mutarotase_sf_dom"/>
</dbReference>
<dbReference type="GO" id="GO:0016020">
    <property type="term" value="C:membrane"/>
    <property type="evidence" value="ECO:0007669"/>
    <property type="project" value="UniProtKB-SubCell"/>
</dbReference>
<accession>A0A9Q1H3B4</accession>
<dbReference type="SUPFAM" id="SSF51011">
    <property type="entry name" value="Glycosyl hydrolase domain"/>
    <property type="match status" value="1"/>
</dbReference>
<dbReference type="PANTHER" id="PTHR22762">
    <property type="entry name" value="ALPHA-GLUCOSIDASE"/>
    <property type="match status" value="1"/>
</dbReference>
<dbReference type="InterPro" id="IPR025887">
    <property type="entry name" value="Glyco_hydro_31_N_dom"/>
</dbReference>
<dbReference type="InterPro" id="IPR017853">
    <property type="entry name" value="GH"/>
</dbReference>
<dbReference type="PROSITE" id="PS00129">
    <property type="entry name" value="GLYCOSYL_HYDROL_F31_1"/>
    <property type="match status" value="1"/>
</dbReference>
<dbReference type="FunFam" id="2.60.40.1180:FF:000005">
    <property type="entry name" value="Maltase-glucoamylase, intestinal"/>
    <property type="match status" value="1"/>
</dbReference>
<dbReference type="FunFam" id="2.60.40.1760:FF:000001">
    <property type="entry name" value="Maltase-glucoamylase, intestinal"/>
    <property type="match status" value="1"/>
</dbReference>
<keyword evidence="7 10" id="KW-0326">Glycosidase</keyword>
<dbReference type="InterPro" id="IPR048395">
    <property type="entry name" value="Glyco_hydro_31_C"/>
</dbReference>
<dbReference type="GO" id="GO:0030246">
    <property type="term" value="F:carbohydrate binding"/>
    <property type="evidence" value="ECO:0007669"/>
    <property type="project" value="InterPro"/>
</dbReference>
<dbReference type="Gene3D" id="2.60.40.1180">
    <property type="entry name" value="Golgi alpha-mannosidase II"/>
    <property type="match status" value="2"/>
</dbReference>
<dbReference type="FunFam" id="2.60.40.1180:FF:000001">
    <property type="entry name" value="Maltase-glucoamylase, intestinal"/>
    <property type="match status" value="1"/>
</dbReference>
<feature type="transmembrane region" description="Helical" evidence="11">
    <location>
        <begin position="12"/>
        <end position="33"/>
    </location>
</feature>
<evidence type="ECO:0000256" key="1">
    <source>
        <dbReference type="ARBA" id="ARBA00004370"/>
    </source>
</evidence>
<evidence type="ECO:0000256" key="9">
    <source>
        <dbReference type="PROSITE-ProRule" id="PRU00779"/>
    </source>
</evidence>
<evidence type="ECO:0000256" key="4">
    <source>
        <dbReference type="ARBA" id="ARBA00023136"/>
    </source>
</evidence>
<proteinExistence type="inferred from homology"/>
<dbReference type="PANTHER" id="PTHR22762:SF133">
    <property type="entry name" value="P-TYPE DOMAIN-CONTAINING PROTEIN"/>
    <property type="match status" value="1"/>
</dbReference>
<evidence type="ECO:0000256" key="8">
    <source>
        <dbReference type="ARBA" id="ARBA00041343"/>
    </source>
</evidence>
<dbReference type="Gene3D" id="3.20.20.80">
    <property type="entry name" value="Glycosidases"/>
    <property type="match status" value="1"/>
</dbReference>
<dbReference type="InterPro" id="IPR000519">
    <property type="entry name" value="P_trefoil_dom"/>
</dbReference>
<dbReference type="Pfam" id="PF21365">
    <property type="entry name" value="Glyco_hydro_31_3rd"/>
    <property type="match status" value="1"/>
</dbReference>
<gene>
    <name evidence="13" type="ORF">HOLleu_27148</name>
</gene>
<keyword evidence="4 11" id="KW-0472">Membrane</keyword>
<keyword evidence="11" id="KW-0812">Transmembrane</keyword>
<sequence length="916" mass="106206">MDKSSKSGTILFWALLVFTVVAIAVGIGIYFGVRPEEDPDASAPYTTPDNERFDCYADDGADQDKCEARGCIWVESSTPNVPWCFHPPSFGHERTNGPADTDLGWEVILRKKAGQPTRYGRDVDDVKLQVEMQTNKRLHFKFTDANNERFEVPKEFLSIERPDQKPSSTDYDIQYVDDPVFGIKVTRKSTGTVIFDTVLPTFIYEDQFLQISTRLPSKNVYGLGEHNHRQFRHNLNWKRWSIFTRDVAPVDEWNLYGHHPFYMVVEDDGNAHGVLFLNANAMDVILQPTPAMTFRPIGGVLDFYIFMGPTPENVVQQYTAAIGRTTIPPYWAFGFQLSRWHYGNLTRVREVVDDVRAHNIPHDVQYGDIDYMYKFRDFTVDPVTYAGYSDFIDELHARGMRYIPILDHGIAVAEGYHAYDQLIEKDAYVRWPGEDRPLVGEVWPGPSIYPDFLYRPCWEWWESLCVDFKNQLDYDGLWIDMNEPSNFVRGSIEEFECYNNRWNYPDYMPKLLIEEGKIFTKTICMDADHHGYQQYNVHSLYGHAMSMATENTLKKVFPDKRSIALTRSSFVGTNKYASHWLGDNQSFFSHMYWSIIGMLEFSLFGFPYTGADICGFWFNTTEEMCQRWMQLGAFYPFARNHNGMGMIPQHPTAFSDEMTRVSRNILNHRYTLLPFLYTLFYEAYVDGNTVVRPMLHEFVQDKTTLDIDRQMLWGPNFLITPVLEQGHDTVRGYFPDQRWYSYYDGKENPAEWRGRWVLLSAPLYFIPLHVRGGYIIPTQEPALTTVYSRRNPLGLIVPLDDNMEATGRLFWDDGEARDPVDNDRYDLLEFVVLNNELTMTVAKKGYIPPDELFFNNIMIFGLNAKPAIVNVDGVPQRNGEEDTFGWDENKKVLSLTDLKLAMLTDHTINWSDDAPF</sequence>
<evidence type="ECO:0000256" key="3">
    <source>
        <dbReference type="ARBA" id="ARBA00022801"/>
    </source>
</evidence>
<dbReference type="EMBL" id="JAIZAY010000013">
    <property type="protein sequence ID" value="KAJ8030676.1"/>
    <property type="molecule type" value="Genomic_DNA"/>
</dbReference>
<keyword evidence="6" id="KW-0325">Glycoprotein</keyword>
<evidence type="ECO:0000259" key="12">
    <source>
        <dbReference type="PROSITE" id="PS51448"/>
    </source>
</evidence>
<dbReference type="Pfam" id="PF01055">
    <property type="entry name" value="Glyco_hydro_31_2nd"/>
    <property type="match status" value="1"/>
</dbReference>
<evidence type="ECO:0000256" key="5">
    <source>
        <dbReference type="ARBA" id="ARBA00023157"/>
    </source>
</evidence>
<keyword evidence="14" id="KW-1185">Reference proteome</keyword>
<organism evidence="13 14">
    <name type="scientific">Holothuria leucospilota</name>
    <name type="common">Black long sea cucumber</name>
    <name type="synonym">Mertensiothuria leucospilota</name>
    <dbReference type="NCBI Taxonomy" id="206669"/>
    <lineage>
        <taxon>Eukaryota</taxon>
        <taxon>Metazoa</taxon>
        <taxon>Echinodermata</taxon>
        <taxon>Eleutherozoa</taxon>
        <taxon>Echinozoa</taxon>
        <taxon>Holothuroidea</taxon>
        <taxon>Aspidochirotacea</taxon>
        <taxon>Aspidochirotida</taxon>
        <taxon>Holothuriidae</taxon>
        <taxon>Holothuria</taxon>
    </lineage>
</organism>